<proteinExistence type="predicted"/>
<keyword evidence="2" id="KW-1185">Reference proteome</keyword>
<comment type="caution">
    <text evidence="1">The sequence shown here is derived from an EMBL/GenBank/DDBJ whole genome shotgun (WGS) entry which is preliminary data.</text>
</comment>
<protein>
    <submittedName>
        <fullName evidence="1">Uncharacterized protein</fullName>
    </submittedName>
</protein>
<reference evidence="1" key="1">
    <citation type="submission" date="2022-08" db="EMBL/GenBank/DDBJ databases">
        <title>Genome Sequence of Pycnoporus sanguineus.</title>
        <authorList>
            <person name="Buettner E."/>
        </authorList>
    </citation>
    <scope>NUCLEOTIDE SEQUENCE</scope>
    <source>
        <strain evidence="1">CG-C14</strain>
    </source>
</reference>
<organism evidence="1 2">
    <name type="scientific">Trametes sanguinea</name>
    <dbReference type="NCBI Taxonomy" id="158606"/>
    <lineage>
        <taxon>Eukaryota</taxon>
        <taxon>Fungi</taxon>
        <taxon>Dikarya</taxon>
        <taxon>Basidiomycota</taxon>
        <taxon>Agaricomycotina</taxon>
        <taxon>Agaricomycetes</taxon>
        <taxon>Polyporales</taxon>
        <taxon>Polyporaceae</taxon>
        <taxon>Trametes</taxon>
    </lineage>
</organism>
<name>A0ACC1NSU6_9APHY</name>
<evidence type="ECO:0000313" key="2">
    <source>
        <dbReference type="Proteomes" id="UP001144978"/>
    </source>
</evidence>
<evidence type="ECO:0000313" key="1">
    <source>
        <dbReference type="EMBL" id="KAJ2981551.1"/>
    </source>
</evidence>
<sequence length="96" mass="10360">MVHIRHAPLVPPPVPACTLTYSTDHHSVCNNDEPPLSSAATARLEHGTTTTPKGTRGVCDYGNIRCSQEYSTGAADSEHGTLRLCRRLYGTPDVVE</sequence>
<dbReference type="Proteomes" id="UP001144978">
    <property type="component" value="Unassembled WGS sequence"/>
</dbReference>
<accession>A0ACC1NSU6</accession>
<dbReference type="EMBL" id="JANSHE010004041">
    <property type="protein sequence ID" value="KAJ2981551.1"/>
    <property type="molecule type" value="Genomic_DNA"/>
</dbReference>
<gene>
    <name evidence="1" type="ORF">NUW54_g10854</name>
</gene>